<gene>
    <name evidence="2" type="ORF">ACFQ1S_11770</name>
</gene>
<protein>
    <recommendedName>
        <fullName evidence="4">PPE family protein</fullName>
    </recommendedName>
</protein>
<name>A0ABW3MA89_9PSEU</name>
<evidence type="ECO:0008006" key="4">
    <source>
        <dbReference type="Google" id="ProtNLM"/>
    </source>
</evidence>
<keyword evidence="3" id="KW-1185">Reference proteome</keyword>
<evidence type="ECO:0000313" key="2">
    <source>
        <dbReference type="EMBL" id="MFD1046194.1"/>
    </source>
</evidence>
<reference evidence="3" key="1">
    <citation type="journal article" date="2019" name="Int. J. Syst. Evol. Microbiol.">
        <title>The Global Catalogue of Microorganisms (GCM) 10K type strain sequencing project: providing services to taxonomists for standard genome sequencing and annotation.</title>
        <authorList>
            <consortium name="The Broad Institute Genomics Platform"/>
            <consortium name="The Broad Institute Genome Sequencing Center for Infectious Disease"/>
            <person name="Wu L."/>
            <person name="Ma J."/>
        </authorList>
    </citation>
    <scope>NUCLEOTIDE SEQUENCE [LARGE SCALE GENOMIC DNA]</scope>
    <source>
        <strain evidence="3">JCM 31486</strain>
    </source>
</reference>
<comment type="caution">
    <text evidence="2">The sequence shown here is derived from an EMBL/GenBank/DDBJ whole genome shotgun (WGS) entry which is preliminary data.</text>
</comment>
<feature type="compositionally biased region" description="Polar residues" evidence="1">
    <location>
        <begin position="97"/>
        <end position="117"/>
    </location>
</feature>
<organism evidence="2 3">
    <name type="scientific">Kibdelosporangium lantanae</name>
    <dbReference type="NCBI Taxonomy" id="1497396"/>
    <lineage>
        <taxon>Bacteria</taxon>
        <taxon>Bacillati</taxon>
        <taxon>Actinomycetota</taxon>
        <taxon>Actinomycetes</taxon>
        <taxon>Pseudonocardiales</taxon>
        <taxon>Pseudonocardiaceae</taxon>
        <taxon>Kibdelosporangium</taxon>
    </lineage>
</organism>
<feature type="region of interest" description="Disordered" evidence="1">
    <location>
        <begin position="97"/>
        <end position="122"/>
    </location>
</feature>
<evidence type="ECO:0000313" key="3">
    <source>
        <dbReference type="Proteomes" id="UP001597045"/>
    </source>
</evidence>
<feature type="non-terminal residue" evidence="2">
    <location>
        <position position="269"/>
    </location>
</feature>
<dbReference type="InterPro" id="IPR038332">
    <property type="entry name" value="PPE_sf"/>
</dbReference>
<sequence>MSMGYEIGDYRFEGYSNEQLATLVEQVRQGPGSGMMQGAVEALTNIANGLKQTDSTLREQLKAIGVEWTGESSQTAQVTMTDSAQYGGEANGTITTSAGAVGNQGSDYSRARNSVPESSKLRGDQNYNVVDTLLLHTTDHSKEVQETQASRQQAIDSMNQYADASRTNLSNYQSLPVPPNLSLNSQPVEHRLNGTSVQGFTSEGQYVPGGPGGNANFPGGPPVTGGNPGIERELPGTGFQPPGGGVPGQNQQLPPGRTAGLGPMPAPFT</sequence>
<dbReference type="SUPFAM" id="SSF140459">
    <property type="entry name" value="PE/PPE dimer-like"/>
    <property type="match status" value="1"/>
</dbReference>
<accession>A0ABW3MA89</accession>
<proteinExistence type="predicted"/>
<feature type="region of interest" description="Disordered" evidence="1">
    <location>
        <begin position="200"/>
        <end position="269"/>
    </location>
</feature>
<dbReference type="Proteomes" id="UP001597045">
    <property type="component" value="Unassembled WGS sequence"/>
</dbReference>
<dbReference type="Gene3D" id="1.20.1260.20">
    <property type="entry name" value="PPE superfamily"/>
    <property type="match status" value="1"/>
</dbReference>
<dbReference type="EMBL" id="JBHTIS010000555">
    <property type="protein sequence ID" value="MFD1046194.1"/>
    <property type="molecule type" value="Genomic_DNA"/>
</dbReference>
<evidence type="ECO:0000256" key="1">
    <source>
        <dbReference type="SAM" id="MobiDB-lite"/>
    </source>
</evidence>